<reference evidence="1 2" key="1">
    <citation type="submission" date="2016-10" db="EMBL/GenBank/DDBJ databases">
        <title>The genome sequence of Colletotrichum fioriniae PJ7.</title>
        <authorList>
            <person name="Baroncelli R."/>
        </authorList>
    </citation>
    <scope>NUCLEOTIDE SEQUENCE [LARGE SCALE GENOMIC DNA]</scope>
    <source>
        <strain evidence="1 2">Tom-12</strain>
    </source>
</reference>
<dbReference type="EMBL" id="MLFU01000005">
    <property type="protein sequence ID" value="KAK1508500.1"/>
    <property type="molecule type" value="Genomic_DNA"/>
</dbReference>
<protein>
    <submittedName>
        <fullName evidence="1">Uncharacterized protein</fullName>
    </submittedName>
</protein>
<evidence type="ECO:0000313" key="1">
    <source>
        <dbReference type="EMBL" id="KAK1508500.1"/>
    </source>
</evidence>
<organism evidence="1 2">
    <name type="scientific">Colletotrichum tamarilloi</name>
    <dbReference type="NCBI Taxonomy" id="1209934"/>
    <lineage>
        <taxon>Eukaryota</taxon>
        <taxon>Fungi</taxon>
        <taxon>Dikarya</taxon>
        <taxon>Ascomycota</taxon>
        <taxon>Pezizomycotina</taxon>
        <taxon>Sordariomycetes</taxon>
        <taxon>Hypocreomycetidae</taxon>
        <taxon>Glomerellales</taxon>
        <taxon>Glomerellaceae</taxon>
        <taxon>Colletotrichum</taxon>
        <taxon>Colletotrichum acutatum species complex</taxon>
    </lineage>
</organism>
<gene>
    <name evidence="1" type="ORF">CTAM01_02286</name>
</gene>
<name>A0ABQ9RPG8_9PEZI</name>
<sequence>MIPHSHILVGTRITSCISTGRYWQPPSCLMIEHMMWKKKSILEAKSMVNGVCKHVDVGYGSDGVLHTRPTKQSPWRAVGSRLNPPNREYCSLNPPISD</sequence>
<proteinExistence type="predicted"/>
<dbReference type="RefSeq" id="XP_060386958.1">
    <property type="nucleotide sequence ID" value="XM_060518325.1"/>
</dbReference>
<comment type="caution">
    <text evidence="1">The sequence shown here is derived from an EMBL/GenBank/DDBJ whole genome shotgun (WGS) entry which is preliminary data.</text>
</comment>
<accession>A0ABQ9RPG8</accession>
<keyword evidence="2" id="KW-1185">Reference proteome</keyword>
<dbReference type="Proteomes" id="UP001227543">
    <property type="component" value="Unassembled WGS sequence"/>
</dbReference>
<dbReference type="GeneID" id="85402563"/>
<evidence type="ECO:0000313" key="2">
    <source>
        <dbReference type="Proteomes" id="UP001227543"/>
    </source>
</evidence>